<name>A0ACC1T7D8_9APHY</name>
<keyword evidence="2" id="KW-1185">Reference proteome</keyword>
<organism evidence="1 2">
    <name type="scientific">Phlebia brevispora</name>
    <dbReference type="NCBI Taxonomy" id="194682"/>
    <lineage>
        <taxon>Eukaryota</taxon>
        <taxon>Fungi</taxon>
        <taxon>Dikarya</taxon>
        <taxon>Basidiomycota</taxon>
        <taxon>Agaricomycotina</taxon>
        <taxon>Agaricomycetes</taxon>
        <taxon>Polyporales</taxon>
        <taxon>Meruliaceae</taxon>
        <taxon>Phlebia</taxon>
    </lineage>
</organism>
<reference evidence="1" key="1">
    <citation type="submission" date="2022-07" db="EMBL/GenBank/DDBJ databases">
        <title>Genome Sequence of Phlebia brevispora.</title>
        <authorList>
            <person name="Buettner E."/>
        </authorList>
    </citation>
    <scope>NUCLEOTIDE SEQUENCE</scope>
    <source>
        <strain evidence="1">MPL23</strain>
    </source>
</reference>
<dbReference type="EMBL" id="JANHOG010000379">
    <property type="protein sequence ID" value="KAJ3554963.1"/>
    <property type="molecule type" value="Genomic_DNA"/>
</dbReference>
<proteinExistence type="predicted"/>
<dbReference type="Proteomes" id="UP001148662">
    <property type="component" value="Unassembled WGS sequence"/>
</dbReference>
<protein>
    <submittedName>
        <fullName evidence="1">Uncharacterized protein</fullName>
    </submittedName>
</protein>
<accession>A0ACC1T7D8</accession>
<evidence type="ECO:0000313" key="1">
    <source>
        <dbReference type="EMBL" id="KAJ3554963.1"/>
    </source>
</evidence>
<evidence type="ECO:0000313" key="2">
    <source>
        <dbReference type="Proteomes" id="UP001148662"/>
    </source>
</evidence>
<comment type="caution">
    <text evidence="1">The sequence shown here is derived from an EMBL/GenBank/DDBJ whole genome shotgun (WGS) entry which is preliminary data.</text>
</comment>
<gene>
    <name evidence="1" type="ORF">NM688_g2833</name>
</gene>
<sequence length="503" mass="56005">MSHASNTSKDSRHLVLVAYGTWGHTKPLCSLAARLVKTRPVYVTLFTTSPFYDRAEEEVGLSFNEREADTRARLRLVALETNGEGLVGMESLHTAFEKAYQALVKEYPLTCAKTGKDIGAISSPDVAIFDIFGSSMLTTVRRLSVKPVKVYGWIVTSTVSYHSYIGIASPNKNKDIRTRIHEEVNRSGRHIAEIAEEAGLVLVSLGSVLTKYLGFRLAERSCFEYPRFTDNCDGLIVATPRCFEPPESLKAMLEYHEGEVHVVGPMLPVATNTHLVGERPSEKNQEFEGFITRALETHGPRSLVYISFGSLWWSTEPEKIWAFVDTLVARKVPFIFSHASPFAQIPDDVRAKVENSGVGLFSSWSPQDYILSHPVTGWFVTHCGFNSIMESIAAGVPMICWPYHADQPVNAIHLSENLGIAYELFEVRTGHGLKQINRTGKTPIGTLDAIRREANQILDQAFGEDGKEKQTKVKKLQEGFAQAWAEKGPSQLALERFLDNLTL</sequence>